<reference evidence="1" key="1">
    <citation type="submission" date="2023-04" db="EMBL/GenBank/DDBJ databases">
        <title>Draft Genome sequencing of Naganishia species isolated from polar environments using Oxford Nanopore Technology.</title>
        <authorList>
            <person name="Leo P."/>
            <person name="Venkateswaran K."/>
        </authorList>
    </citation>
    <scope>NUCLEOTIDE SEQUENCE</scope>
    <source>
        <strain evidence="1">MNA-CCFEE 5261</strain>
    </source>
</reference>
<name>A0ACC2VIP8_9TREE</name>
<evidence type="ECO:0000313" key="2">
    <source>
        <dbReference type="Proteomes" id="UP001241377"/>
    </source>
</evidence>
<organism evidence="1 2">
    <name type="scientific">Naganishia cerealis</name>
    <dbReference type="NCBI Taxonomy" id="610337"/>
    <lineage>
        <taxon>Eukaryota</taxon>
        <taxon>Fungi</taxon>
        <taxon>Dikarya</taxon>
        <taxon>Basidiomycota</taxon>
        <taxon>Agaricomycotina</taxon>
        <taxon>Tremellomycetes</taxon>
        <taxon>Filobasidiales</taxon>
        <taxon>Filobasidiaceae</taxon>
        <taxon>Naganishia</taxon>
    </lineage>
</organism>
<keyword evidence="2" id="KW-1185">Reference proteome</keyword>
<accession>A0ACC2VIP8</accession>
<evidence type="ECO:0000313" key="1">
    <source>
        <dbReference type="EMBL" id="KAJ9098864.1"/>
    </source>
</evidence>
<sequence length="262" mass="29101">MSSEVNRRILLLKNKTTPRDPYHDVFTDAGFEPTFIPLLKHGHVDREKSIEYFTGEEFLLIPVFIITSQRAVECLNECLEHVSLEIKTVIHEKTVYTVGPATTEVLREAGFTNIKGGSDAGNGSVLSDIIIKDVQEGGPSKMIFLTGEIRKDIIPRKLKQAKIDLIEKVIYKTEPRDDIVSNFHSSSKDVRWVVFFSPQGTVPIVEHLQGAERSSAMGPFVASIGPTTEEYLQSYSIGIDAVASKPEAKSLLAAITAYEHQN</sequence>
<dbReference type="Proteomes" id="UP001241377">
    <property type="component" value="Unassembled WGS sequence"/>
</dbReference>
<proteinExistence type="predicted"/>
<gene>
    <name evidence="1" type="ORF">QFC19_006202</name>
</gene>
<protein>
    <submittedName>
        <fullName evidence="1">Uncharacterized protein</fullName>
    </submittedName>
</protein>
<comment type="caution">
    <text evidence="1">The sequence shown here is derived from an EMBL/GenBank/DDBJ whole genome shotgun (WGS) entry which is preliminary data.</text>
</comment>
<dbReference type="EMBL" id="JASBWR010000073">
    <property type="protein sequence ID" value="KAJ9098864.1"/>
    <property type="molecule type" value="Genomic_DNA"/>
</dbReference>